<evidence type="ECO:0000256" key="1">
    <source>
        <dbReference type="ARBA" id="ARBA00006640"/>
    </source>
</evidence>
<dbReference type="GO" id="GO:0006412">
    <property type="term" value="P:translation"/>
    <property type="evidence" value="ECO:0007669"/>
    <property type="project" value="InterPro"/>
</dbReference>
<dbReference type="GO" id="GO:0003735">
    <property type="term" value="F:structural constituent of ribosome"/>
    <property type="evidence" value="ECO:0007669"/>
    <property type="project" value="InterPro"/>
</dbReference>
<dbReference type="Pfam" id="PF01165">
    <property type="entry name" value="Ribosomal_S21"/>
    <property type="match status" value="1"/>
</dbReference>
<name>A0AAV9IWZ8_CYACA</name>
<reference evidence="4 5" key="1">
    <citation type="submission" date="2022-07" db="EMBL/GenBank/DDBJ databases">
        <title>Genome-wide signatures of adaptation to extreme environments.</title>
        <authorList>
            <person name="Cho C.H."/>
            <person name="Yoon H.S."/>
        </authorList>
    </citation>
    <scope>NUCLEOTIDE SEQUENCE [LARGE SCALE GENOMIC DNA]</scope>
    <source>
        <strain evidence="4 5">DBV 063 E5</strain>
    </source>
</reference>
<accession>A0AAV9IWZ8</accession>
<dbReference type="InterPro" id="IPR038380">
    <property type="entry name" value="Ribosomal_bS21_sf"/>
</dbReference>
<organism evidence="4 5">
    <name type="scientific">Cyanidium caldarium</name>
    <name type="common">Red alga</name>
    <dbReference type="NCBI Taxonomy" id="2771"/>
    <lineage>
        <taxon>Eukaryota</taxon>
        <taxon>Rhodophyta</taxon>
        <taxon>Bangiophyceae</taxon>
        <taxon>Cyanidiales</taxon>
        <taxon>Cyanidiaceae</taxon>
        <taxon>Cyanidium</taxon>
    </lineage>
</organism>
<evidence type="ECO:0000313" key="5">
    <source>
        <dbReference type="Proteomes" id="UP001301350"/>
    </source>
</evidence>
<protein>
    <recommendedName>
        <fullName evidence="6">30S ribosomal protein S21</fullName>
    </recommendedName>
</protein>
<evidence type="ECO:0000256" key="3">
    <source>
        <dbReference type="ARBA" id="ARBA00023274"/>
    </source>
</evidence>
<dbReference type="Proteomes" id="UP001301350">
    <property type="component" value="Unassembled WGS sequence"/>
</dbReference>
<evidence type="ECO:0000256" key="2">
    <source>
        <dbReference type="ARBA" id="ARBA00022980"/>
    </source>
</evidence>
<dbReference type="NCBIfam" id="TIGR00030">
    <property type="entry name" value="S21p"/>
    <property type="match status" value="1"/>
</dbReference>
<dbReference type="InterPro" id="IPR001911">
    <property type="entry name" value="Ribosomal_bS21"/>
</dbReference>
<keyword evidence="2" id="KW-0689">Ribosomal protein</keyword>
<dbReference type="AlphaFoldDB" id="A0AAV9IWZ8"/>
<comment type="caution">
    <text evidence="4">The sequence shown here is derived from an EMBL/GenBank/DDBJ whole genome shotgun (WGS) entry which is preliminary data.</text>
</comment>
<sequence>MVLVIRVAKGNIQSAFRALRRKVLEAGLPREVQRRRAYEKPCDQRARKRAEQERRAERRELMHNLSLILARRARGF</sequence>
<dbReference type="EMBL" id="JANCYW010000009">
    <property type="protein sequence ID" value="KAK4536676.1"/>
    <property type="molecule type" value="Genomic_DNA"/>
</dbReference>
<dbReference type="GO" id="GO:1990904">
    <property type="term" value="C:ribonucleoprotein complex"/>
    <property type="evidence" value="ECO:0007669"/>
    <property type="project" value="UniProtKB-KW"/>
</dbReference>
<keyword evidence="3" id="KW-0687">Ribonucleoprotein</keyword>
<proteinExistence type="inferred from homology"/>
<gene>
    <name evidence="4" type="ORF">CDCA_CDCA09G2701</name>
</gene>
<dbReference type="Gene3D" id="1.20.5.1150">
    <property type="entry name" value="Ribosomal protein S8"/>
    <property type="match status" value="1"/>
</dbReference>
<keyword evidence="5" id="KW-1185">Reference proteome</keyword>
<comment type="similarity">
    <text evidence="1">Belongs to the bacterial ribosomal protein bS21 family.</text>
</comment>
<dbReference type="GO" id="GO:0005840">
    <property type="term" value="C:ribosome"/>
    <property type="evidence" value="ECO:0007669"/>
    <property type="project" value="UniProtKB-KW"/>
</dbReference>
<evidence type="ECO:0000313" key="4">
    <source>
        <dbReference type="EMBL" id="KAK4536676.1"/>
    </source>
</evidence>
<evidence type="ECO:0008006" key="6">
    <source>
        <dbReference type="Google" id="ProtNLM"/>
    </source>
</evidence>